<proteinExistence type="predicted"/>
<evidence type="ECO:0000313" key="1">
    <source>
        <dbReference type="EMBL" id="KJA25372.1"/>
    </source>
</evidence>
<dbReference type="Proteomes" id="UP000054270">
    <property type="component" value="Unassembled WGS sequence"/>
</dbReference>
<dbReference type="EMBL" id="KN817532">
    <property type="protein sequence ID" value="KJA25372.1"/>
    <property type="molecule type" value="Genomic_DNA"/>
</dbReference>
<name>A0A0D2LD98_HYPSF</name>
<sequence length="177" mass="19020">MDDQRYRIASASRGNVGIGSWEDGRICALTIIWWTGILSADNRRTRRSGDDAVGVTGAAGLLLIGRDRRGLGDNTVGVSRAAALLPARGDIDDDGGGGGEGVHLWVCVREVRVRLGISAYAERRLLTAGKCLDGLGLDAVRARRGRPRCPRALEEGPMWRGAVDRDAADNSHWTAFL</sequence>
<protein>
    <submittedName>
        <fullName evidence="1">Uncharacterized protein</fullName>
    </submittedName>
</protein>
<organism evidence="1 2">
    <name type="scientific">Hypholoma sublateritium (strain FD-334 SS-4)</name>
    <dbReference type="NCBI Taxonomy" id="945553"/>
    <lineage>
        <taxon>Eukaryota</taxon>
        <taxon>Fungi</taxon>
        <taxon>Dikarya</taxon>
        <taxon>Basidiomycota</taxon>
        <taxon>Agaricomycotina</taxon>
        <taxon>Agaricomycetes</taxon>
        <taxon>Agaricomycetidae</taxon>
        <taxon>Agaricales</taxon>
        <taxon>Agaricineae</taxon>
        <taxon>Strophariaceae</taxon>
        <taxon>Hypholoma</taxon>
    </lineage>
</organism>
<accession>A0A0D2LD98</accession>
<evidence type="ECO:0000313" key="2">
    <source>
        <dbReference type="Proteomes" id="UP000054270"/>
    </source>
</evidence>
<reference evidence="2" key="1">
    <citation type="submission" date="2014-04" db="EMBL/GenBank/DDBJ databases">
        <title>Evolutionary Origins and Diversification of the Mycorrhizal Mutualists.</title>
        <authorList>
            <consortium name="DOE Joint Genome Institute"/>
            <consortium name="Mycorrhizal Genomics Consortium"/>
            <person name="Kohler A."/>
            <person name="Kuo A."/>
            <person name="Nagy L.G."/>
            <person name="Floudas D."/>
            <person name="Copeland A."/>
            <person name="Barry K.W."/>
            <person name="Cichocki N."/>
            <person name="Veneault-Fourrey C."/>
            <person name="LaButti K."/>
            <person name="Lindquist E.A."/>
            <person name="Lipzen A."/>
            <person name="Lundell T."/>
            <person name="Morin E."/>
            <person name="Murat C."/>
            <person name="Riley R."/>
            <person name="Ohm R."/>
            <person name="Sun H."/>
            <person name="Tunlid A."/>
            <person name="Henrissat B."/>
            <person name="Grigoriev I.V."/>
            <person name="Hibbett D.S."/>
            <person name="Martin F."/>
        </authorList>
    </citation>
    <scope>NUCLEOTIDE SEQUENCE [LARGE SCALE GENOMIC DNA]</scope>
    <source>
        <strain evidence="2">FD-334 SS-4</strain>
    </source>
</reference>
<gene>
    <name evidence="1" type="ORF">HYPSUDRAFT_64953</name>
</gene>
<keyword evidence="2" id="KW-1185">Reference proteome</keyword>
<dbReference type="AlphaFoldDB" id="A0A0D2LD98"/>